<organism evidence="4 5">
    <name type="scientific">Jannaschia helgolandensis</name>
    <dbReference type="NCBI Taxonomy" id="188906"/>
    <lineage>
        <taxon>Bacteria</taxon>
        <taxon>Pseudomonadati</taxon>
        <taxon>Pseudomonadota</taxon>
        <taxon>Alphaproteobacteria</taxon>
        <taxon>Rhodobacterales</taxon>
        <taxon>Roseobacteraceae</taxon>
        <taxon>Jannaschia</taxon>
    </lineage>
</organism>
<dbReference type="SUPFAM" id="SSF53756">
    <property type="entry name" value="UDP-Glycosyltransferase/glycogen phosphorylase"/>
    <property type="match status" value="1"/>
</dbReference>
<dbReference type="Proteomes" id="UP000199283">
    <property type="component" value="Unassembled WGS sequence"/>
</dbReference>
<protein>
    <submittedName>
        <fullName evidence="4">Glycosyltransferase involved in cell wall bisynthesis</fullName>
    </submittedName>
</protein>
<dbReference type="InterPro" id="IPR001296">
    <property type="entry name" value="Glyco_trans_1"/>
</dbReference>
<sequence>MKILFVHQNMPGQYREMLDWLVAQGTHELVFLTQRRNLPDMPGVRKVVYKPHHTPAKNAYGLSKTWEEAVGYGYAAAQATAVLRDEGFVPDIILGHTGWGELLFLKHVLPDVPILGFFEYYYLSDGGPVGFDPDDPPGAASSYLLQARNAVPNSNIHVVDQGLAPTRWQRDTFPQSFHDKLYVCHDGIRTDRLLPDAYVTLNLGRAGRITRDDEVFTYLARNMERTRGFHTFMRALPAIQKARPKARALIVGGSGTSYGKASQAEGGFRAELEREVGHLVDWSRVHFLGQVPYADFQRVVQISRCHIYLTMPFVLSWSLLESMAMQATVVASDVAPVREAITHGQTGLLVDFLSPDALAAQVSEVLADPDRFAHLGPAAREHVVAEYDFLTKCLPEHVARINAMVHPDRHLQL</sequence>
<keyword evidence="1 4" id="KW-0808">Transferase</keyword>
<evidence type="ECO:0000313" key="4">
    <source>
        <dbReference type="EMBL" id="SEK34174.1"/>
    </source>
</evidence>
<keyword evidence="5" id="KW-1185">Reference proteome</keyword>
<dbReference type="PANTHER" id="PTHR46401">
    <property type="entry name" value="GLYCOSYLTRANSFERASE WBBK-RELATED"/>
    <property type="match status" value="1"/>
</dbReference>
<accession>A0A1H7G7Y2</accession>
<proteinExistence type="predicted"/>
<evidence type="ECO:0000313" key="5">
    <source>
        <dbReference type="Proteomes" id="UP000199283"/>
    </source>
</evidence>
<evidence type="ECO:0000259" key="2">
    <source>
        <dbReference type="Pfam" id="PF00534"/>
    </source>
</evidence>
<dbReference type="Gene3D" id="3.40.50.2000">
    <property type="entry name" value="Glycogen Phosphorylase B"/>
    <property type="match status" value="2"/>
</dbReference>
<evidence type="ECO:0000256" key="1">
    <source>
        <dbReference type="ARBA" id="ARBA00022679"/>
    </source>
</evidence>
<feature type="domain" description="Glycosyl transferase family 4" evidence="3">
    <location>
        <begin position="26"/>
        <end position="192"/>
    </location>
</feature>
<dbReference type="EMBL" id="FNZQ01000001">
    <property type="protein sequence ID" value="SEK34174.1"/>
    <property type="molecule type" value="Genomic_DNA"/>
</dbReference>
<dbReference type="OrthoDB" id="9793726at2"/>
<dbReference type="Pfam" id="PF00534">
    <property type="entry name" value="Glycos_transf_1"/>
    <property type="match status" value="1"/>
</dbReference>
<gene>
    <name evidence="4" type="ORF">SAMN04488526_0336</name>
</gene>
<dbReference type="GO" id="GO:0016757">
    <property type="term" value="F:glycosyltransferase activity"/>
    <property type="evidence" value="ECO:0007669"/>
    <property type="project" value="InterPro"/>
</dbReference>
<dbReference type="InterPro" id="IPR022623">
    <property type="entry name" value="Glyco_trans_4"/>
</dbReference>
<dbReference type="RefSeq" id="WP_092759167.1">
    <property type="nucleotide sequence ID" value="NZ_FNZQ01000001.1"/>
</dbReference>
<dbReference type="CDD" id="cd03818">
    <property type="entry name" value="GT4_ExpC-like"/>
    <property type="match status" value="1"/>
</dbReference>
<evidence type="ECO:0000259" key="3">
    <source>
        <dbReference type="Pfam" id="PF12000"/>
    </source>
</evidence>
<dbReference type="Pfam" id="PF12000">
    <property type="entry name" value="Glyco_trans_4_3"/>
    <property type="match status" value="1"/>
</dbReference>
<dbReference type="PANTHER" id="PTHR46401:SF2">
    <property type="entry name" value="GLYCOSYLTRANSFERASE WBBK-RELATED"/>
    <property type="match status" value="1"/>
</dbReference>
<reference evidence="4 5" key="1">
    <citation type="submission" date="2016-10" db="EMBL/GenBank/DDBJ databases">
        <authorList>
            <person name="de Groot N.N."/>
        </authorList>
    </citation>
    <scope>NUCLEOTIDE SEQUENCE [LARGE SCALE GENOMIC DNA]</scope>
    <source>
        <strain evidence="4 5">DSM 14858</strain>
    </source>
</reference>
<feature type="domain" description="Glycosyl transferase family 1" evidence="2">
    <location>
        <begin position="212"/>
        <end position="381"/>
    </location>
</feature>
<dbReference type="GO" id="GO:0009103">
    <property type="term" value="P:lipopolysaccharide biosynthetic process"/>
    <property type="evidence" value="ECO:0007669"/>
    <property type="project" value="TreeGrafter"/>
</dbReference>
<dbReference type="STRING" id="188906.SAMN04488526_0336"/>
<dbReference type="AlphaFoldDB" id="A0A1H7G7Y2"/>
<name>A0A1H7G7Y2_9RHOB</name>